<dbReference type="InterPro" id="IPR051358">
    <property type="entry name" value="TF_AMS/ICE1/BHLH6-like"/>
</dbReference>
<reference evidence="6" key="1">
    <citation type="journal article" date="2011" name="Nature">
        <title>Genome sequence and analysis of the tuber crop potato.</title>
        <authorList>
            <consortium name="The Potato Genome Sequencing Consortium"/>
        </authorList>
    </citation>
    <scope>NUCLEOTIDE SEQUENCE [LARGE SCALE GENOMIC DNA]</scope>
    <source>
        <strain evidence="6">cv. DM1-3 516 R44</strain>
    </source>
</reference>
<dbReference type="EnsemblPlants" id="PGSC0003DMT400051504">
    <property type="protein sequence ID" value="PGSC0003DMT400051504"/>
    <property type="gene ID" value="PGSC0003DMG400020009"/>
</dbReference>
<dbReference type="GO" id="GO:0005634">
    <property type="term" value="C:nucleus"/>
    <property type="evidence" value="ECO:0000318"/>
    <property type="project" value="GO_Central"/>
</dbReference>
<dbReference type="GO" id="GO:0043565">
    <property type="term" value="F:sequence-specific DNA binding"/>
    <property type="evidence" value="ECO:0000318"/>
    <property type="project" value="GO_Central"/>
</dbReference>
<dbReference type="Proteomes" id="UP000011115">
    <property type="component" value="Unassembled WGS sequence"/>
</dbReference>
<accession>M1BRU5</accession>
<protein>
    <submittedName>
        <fullName evidence="5">Transcription factor</fullName>
    </submittedName>
</protein>
<reference evidence="5" key="2">
    <citation type="submission" date="2015-06" db="UniProtKB">
        <authorList>
            <consortium name="EnsemblPlants"/>
        </authorList>
    </citation>
    <scope>IDENTIFICATION</scope>
    <source>
        <strain evidence="5">DM1-3 516 R44</strain>
    </source>
</reference>
<evidence type="ECO:0000313" key="6">
    <source>
        <dbReference type="Proteomes" id="UP000011115"/>
    </source>
</evidence>
<comment type="subcellular location">
    <subcellularLocation>
        <location evidence="1">Nucleus</location>
    </subcellularLocation>
</comment>
<dbReference type="PaxDb" id="4113-PGSC0003DMT400051504"/>
<proteinExistence type="predicted"/>
<keyword evidence="4" id="KW-1133">Transmembrane helix</keyword>
<dbReference type="Gramene" id="PGSC0003DMT400051504">
    <property type="protein sequence ID" value="PGSC0003DMT400051504"/>
    <property type="gene ID" value="PGSC0003DMG400020009"/>
</dbReference>
<dbReference type="HOGENOM" id="CLU_1039786_0_0_1"/>
<feature type="region of interest" description="Disordered" evidence="3">
    <location>
        <begin position="1"/>
        <end position="56"/>
    </location>
</feature>
<feature type="transmembrane region" description="Helical" evidence="4">
    <location>
        <begin position="205"/>
        <end position="226"/>
    </location>
</feature>
<dbReference type="AlphaFoldDB" id="M1BRU5"/>
<dbReference type="PANTHER" id="PTHR31945:SF147">
    <property type="entry name" value="TRANSCRIPTION FACTOR ICE1-LIKE"/>
    <property type="match status" value="1"/>
</dbReference>
<evidence type="ECO:0000256" key="2">
    <source>
        <dbReference type="ARBA" id="ARBA00023242"/>
    </source>
</evidence>
<dbReference type="GO" id="GO:0006355">
    <property type="term" value="P:regulation of DNA-templated transcription"/>
    <property type="evidence" value="ECO:0000318"/>
    <property type="project" value="GO_Central"/>
</dbReference>
<dbReference type="GO" id="GO:0003700">
    <property type="term" value="F:DNA-binding transcription factor activity"/>
    <property type="evidence" value="ECO:0000318"/>
    <property type="project" value="GO_Central"/>
</dbReference>
<dbReference type="PANTHER" id="PTHR31945">
    <property type="entry name" value="TRANSCRIPTION FACTOR SCREAM2-RELATED"/>
    <property type="match status" value="1"/>
</dbReference>
<evidence type="ECO:0000256" key="1">
    <source>
        <dbReference type="ARBA" id="ARBA00004123"/>
    </source>
</evidence>
<keyword evidence="4" id="KW-0812">Transmembrane</keyword>
<sequence>MVEEHKSNLDSDTMTEIDNYEDNSAQANDDVESSEEKTNCGDEESSRYTRDTRDEDDDPLSLLICVREISTVDEDYTTPTVNEDGAAVDVDEILPLAIVDENLVAVDEYFAEKVNEVVEDVDCITTTLSHTSFISNPNLKCSQHCKKKGLPAKNLMAERRHRKKLNDRLYMMISVVPKITNLQKVLVNFNYEFNMLKEKDYLRSASSAIVTTLSISAIIGFAYAIAASASAIVSAVACALSSCRGCLGISIDFKILLSPILNRKPILN</sequence>
<evidence type="ECO:0000256" key="3">
    <source>
        <dbReference type="SAM" id="MobiDB-lite"/>
    </source>
</evidence>
<keyword evidence="2" id="KW-0539">Nucleus</keyword>
<evidence type="ECO:0000313" key="5">
    <source>
        <dbReference type="EnsemblPlants" id="PGSC0003DMT400051504"/>
    </source>
</evidence>
<keyword evidence="4" id="KW-0472">Membrane</keyword>
<evidence type="ECO:0000256" key="4">
    <source>
        <dbReference type="SAM" id="Phobius"/>
    </source>
</evidence>
<name>M1BRU5_SOLTU</name>
<organism evidence="5 6">
    <name type="scientific">Solanum tuberosum</name>
    <name type="common">Potato</name>
    <dbReference type="NCBI Taxonomy" id="4113"/>
    <lineage>
        <taxon>Eukaryota</taxon>
        <taxon>Viridiplantae</taxon>
        <taxon>Streptophyta</taxon>
        <taxon>Embryophyta</taxon>
        <taxon>Tracheophyta</taxon>
        <taxon>Spermatophyta</taxon>
        <taxon>Magnoliopsida</taxon>
        <taxon>eudicotyledons</taxon>
        <taxon>Gunneridae</taxon>
        <taxon>Pentapetalae</taxon>
        <taxon>asterids</taxon>
        <taxon>lamiids</taxon>
        <taxon>Solanales</taxon>
        <taxon>Solanaceae</taxon>
        <taxon>Solanoideae</taxon>
        <taxon>Solaneae</taxon>
        <taxon>Solanum</taxon>
    </lineage>
</organism>
<keyword evidence="6" id="KW-1185">Reference proteome</keyword>
<dbReference type="InParanoid" id="M1BRU5"/>
<feature type="compositionally biased region" description="Basic and acidic residues" evidence="3">
    <location>
        <begin position="34"/>
        <end position="53"/>
    </location>
</feature>